<dbReference type="RefSeq" id="WP_183862885.1">
    <property type="nucleotide sequence ID" value="NZ_JACHFH010000038.1"/>
</dbReference>
<dbReference type="Pfam" id="PF00158">
    <property type="entry name" value="Sigma54_activat"/>
    <property type="match status" value="1"/>
</dbReference>
<dbReference type="PROSITE" id="PS51372">
    <property type="entry name" value="PRD_2"/>
    <property type="match status" value="2"/>
</dbReference>
<dbReference type="InterPro" id="IPR027417">
    <property type="entry name" value="P-loop_NTPase"/>
</dbReference>
<evidence type="ECO:0000259" key="7">
    <source>
        <dbReference type="PROSITE" id="PS51372"/>
    </source>
</evidence>
<dbReference type="InterPro" id="IPR036388">
    <property type="entry name" value="WH-like_DNA-bd_sf"/>
</dbReference>
<dbReference type="PROSITE" id="PS51096">
    <property type="entry name" value="PTS_EIIA_TYPE_4"/>
    <property type="match status" value="1"/>
</dbReference>
<dbReference type="CDD" id="cd00009">
    <property type="entry name" value="AAA"/>
    <property type="match status" value="1"/>
</dbReference>
<reference evidence="8 9" key="1">
    <citation type="submission" date="2020-08" db="EMBL/GenBank/DDBJ databases">
        <title>Genomic Encyclopedia of Type Strains, Phase IV (KMG-IV): sequencing the most valuable type-strain genomes for metagenomic binning, comparative biology and taxonomic classification.</title>
        <authorList>
            <person name="Goeker M."/>
        </authorList>
    </citation>
    <scope>NUCLEOTIDE SEQUENCE [LARGE SCALE GENOMIC DNA]</scope>
    <source>
        <strain evidence="8 9">DSM 24661</strain>
    </source>
</reference>
<evidence type="ECO:0000256" key="4">
    <source>
        <dbReference type="ARBA" id="ARBA00023125"/>
    </source>
</evidence>
<feature type="domain" description="Sigma-54 factor interaction" evidence="5">
    <location>
        <begin position="100"/>
        <end position="332"/>
    </location>
</feature>
<dbReference type="GO" id="GO:0003677">
    <property type="term" value="F:DNA binding"/>
    <property type="evidence" value="ECO:0007669"/>
    <property type="project" value="UniProtKB-KW"/>
</dbReference>
<evidence type="ECO:0000313" key="8">
    <source>
        <dbReference type="EMBL" id="MBB5337228.1"/>
    </source>
</evidence>
<evidence type="ECO:0000313" key="9">
    <source>
        <dbReference type="Proteomes" id="UP000559117"/>
    </source>
</evidence>
<sequence length="913" mass="102535">MKRIERIYEYLKTCDDETTIKDGATAVQIAQELDIMRSNVSRELNELHRQGKIIKLAGRPVRYFYKNDLAAKQQASSAVQKIKKQTLEKNNGADTAFCKFVGASLKAQIDQAKAAIIYPPDGLHTLILGQTGVGKTLFAHMMFEYGCEAGRFKREAPFITFNCADYYNNPQLLISHIFGHIRGAFTGADTNAVGLIESADQGILFLDEVHRLPPEGQEMIFYFMDTGTFNRLGETKRERRARVLIVCATTEDPDSVLTRTFKRRIPNIIEIPPLADRPIEEKLEITKLLFLKEAHCIKRTVRVSGDAIKALIGSIGPGNVGQLESNIRLLCAKGLLNIKNEYIDINYQMLPQQIKSGILSMSTKRKDMAAISDTIGSEFYATPNSKEMIPKEAEDDKFNLYQMVEDKVKVLKNEGISEDVVQQVIIADVNAYLKDFYIKQKQNVTLSVHERLLKIVDVNMVDFTEQVADLVAEKVKLVSKERFLYAFALHLSSLFARIKEKKQFRNSLSGMVNTDTIEFSIAQEIKKMIEEHYNINIAASETEYFAMLLQSLKEEDIADKIVIAVAMHGNYTASAVCDVAHKLFSATKVELIPFDMPLECRPNEMLEQIIIKLRQINCSQGVLLMADMGSLCNFGPLIEEKLGIKVMTINMVTTPLVLEAMRKVDMAGVTLPAVCDSLRGFGGYDDNSIDDTDAKTDIIITICNSGEGTAEKLKQMIRDILINAGITHIKIFPISLYDMQNSIKKLSEKYNIIASVGIVDPQIAAPFIPLETLLAGKDNALLCHLPVSRNLSYKRDESNNVVLRHLCTDALEEMLLYLNPDKVVTLLLNFTVELEQIFITEFTNAQKLKIVVHTACALEREVTHNSILYNSKLSGTVDDDKLKKIKKASGIFKKTLQLQLNDDELCYIASMIE</sequence>
<dbReference type="Pfam" id="PF00874">
    <property type="entry name" value="PRD"/>
    <property type="match status" value="2"/>
</dbReference>
<protein>
    <submittedName>
        <fullName evidence="8">Transcriptional regulatory protein LevR/transcriptional regulator with AAA-type ATPase domain</fullName>
    </submittedName>
</protein>
<keyword evidence="2" id="KW-0547">Nucleotide-binding</keyword>
<dbReference type="GO" id="GO:0005524">
    <property type="term" value="F:ATP binding"/>
    <property type="evidence" value="ECO:0007669"/>
    <property type="project" value="UniProtKB-KW"/>
</dbReference>
<dbReference type="GO" id="GO:0016740">
    <property type="term" value="F:transferase activity"/>
    <property type="evidence" value="ECO:0007669"/>
    <property type="project" value="UniProtKB-KW"/>
</dbReference>
<feature type="domain" description="PRD" evidence="7">
    <location>
        <begin position="455"/>
        <end position="559"/>
    </location>
</feature>
<dbReference type="Gene3D" id="3.40.50.510">
    <property type="entry name" value="Phosphotransferase system, mannose-type IIA component"/>
    <property type="match status" value="1"/>
</dbReference>
<dbReference type="Pfam" id="PF03610">
    <property type="entry name" value="EIIA-man"/>
    <property type="match status" value="1"/>
</dbReference>
<dbReference type="SUPFAM" id="SSF63520">
    <property type="entry name" value="PTS-regulatory domain, PRD"/>
    <property type="match status" value="2"/>
</dbReference>
<evidence type="ECO:0000256" key="2">
    <source>
        <dbReference type="ARBA" id="ARBA00022741"/>
    </source>
</evidence>
<proteinExistence type="predicted"/>
<dbReference type="InterPro" id="IPR002078">
    <property type="entry name" value="Sigma_54_int"/>
</dbReference>
<evidence type="ECO:0000259" key="6">
    <source>
        <dbReference type="PROSITE" id="PS51096"/>
    </source>
</evidence>
<name>A0A840UR73_9FIRM</name>
<organism evidence="8 9">
    <name type="scientific">Pectinatus brassicae</name>
    <dbReference type="NCBI Taxonomy" id="862415"/>
    <lineage>
        <taxon>Bacteria</taxon>
        <taxon>Bacillati</taxon>
        <taxon>Bacillota</taxon>
        <taxon>Negativicutes</taxon>
        <taxon>Selenomonadales</taxon>
        <taxon>Selenomonadaceae</taxon>
        <taxon>Pectinatus</taxon>
    </lineage>
</organism>
<keyword evidence="3" id="KW-0067">ATP-binding</keyword>
<dbReference type="EMBL" id="JACHFH010000038">
    <property type="protein sequence ID" value="MBB5337228.1"/>
    <property type="molecule type" value="Genomic_DNA"/>
</dbReference>
<dbReference type="SUPFAM" id="SSF46785">
    <property type="entry name" value="Winged helix' DNA-binding domain"/>
    <property type="match status" value="1"/>
</dbReference>
<dbReference type="GO" id="GO:0016020">
    <property type="term" value="C:membrane"/>
    <property type="evidence" value="ECO:0007669"/>
    <property type="project" value="InterPro"/>
</dbReference>
<dbReference type="InterPro" id="IPR003593">
    <property type="entry name" value="AAA+_ATPase"/>
</dbReference>
<dbReference type="Gene3D" id="3.40.50.300">
    <property type="entry name" value="P-loop containing nucleotide triphosphate hydrolases"/>
    <property type="match status" value="1"/>
</dbReference>
<keyword evidence="9" id="KW-1185">Reference proteome</keyword>
<dbReference type="SUPFAM" id="SSF53062">
    <property type="entry name" value="PTS system fructose IIA component-like"/>
    <property type="match status" value="1"/>
</dbReference>
<dbReference type="AlphaFoldDB" id="A0A840UR73"/>
<dbReference type="InterPro" id="IPR036662">
    <property type="entry name" value="PTS_EIIA_man-typ_sf"/>
</dbReference>
<accession>A0A840UR73</accession>
<dbReference type="InterPro" id="IPR011608">
    <property type="entry name" value="PRD"/>
</dbReference>
<dbReference type="GO" id="GO:0006355">
    <property type="term" value="P:regulation of DNA-templated transcription"/>
    <property type="evidence" value="ECO:0007669"/>
    <property type="project" value="InterPro"/>
</dbReference>
<dbReference type="InterPro" id="IPR036390">
    <property type="entry name" value="WH_DNA-bd_sf"/>
</dbReference>
<dbReference type="InterPro" id="IPR036634">
    <property type="entry name" value="PRD_sf"/>
</dbReference>
<dbReference type="Gene3D" id="1.10.10.10">
    <property type="entry name" value="Winged helix-like DNA-binding domain superfamily/Winged helix DNA-binding domain"/>
    <property type="match status" value="1"/>
</dbReference>
<feature type="domain" description="PTS EIIA type-4" evidence="6">
    <location>
        <begin position="560"/>
        <end position="717"/>
    </location>
</feature>
<dbReference type="GO" id="GO:0009401">
    <property type="term" value="P:phosphoenolpyruvate-dependent sugar phosphotransferase system"/>
    <property type="evidence" value="ECO:0007669"/>
    <property type="project" value="InterPro"/>
</dbReference>
<dbReference type="SMART" id="SM00382">
    <property type="entry name" value="AAA"/>
    <property type="match status" value="1"/>
</dbReference>
<gene>
    <name evidence="8" type="ORF">HNR32_002387</name>
</gene>
<comment type="caution">
    <text evidence="8">The sequence shown here is derived from an EMBL/GenBank/DDBJ whole genome shotgun (WGS) entry which is preliminary data.</text>
</comment>
<evidence type="ECO:0000256" key="1">
    <source>
        <dbReference type="ARBA" id="ARBA00022679"/>
    </source>
</evidence>
<keyword evidence="4" id="KW-0238">DNA-binding</keyword>
<evidence type="ECO:0000259" key="5">
    <source>
        <dbReference type="PROSITE" id="PS50045"/>
    </source>
</evidence>
<dbReference type="Gene3D" id="1.10.1790.10">
    <property type="entry name" value="PRD domain"/>
    <property type="match status" value="1"/>
</dbReference>
<dbReference type="PANTHER" id="PTHR32071:SF90">
    <property type="entry name" value="TRANSCRIPTIONAL REGULATORY PROTEIN LEVR"/>
    <property type="match status" value="1"/>
</dbReference>
<dbReference type="InterPro" id="IPR004701">
    <property type="entry name" value="PTS_EIIA_man-typ"/>
</dbReference>
<dbReference type="SUPFAM" id="SSF52540">
    <property type="entry name" value="P-loop containing nucleoside triphosphate hydrolases"/>
    <property type="match status" value="1"/>
</dbReference>
<feature type="domain" description="PRD" evidence="7">
    <location>
        <begin position="818"/>
        <end position="913"/>
    </location>
</feature>
<evidence type="ECO:0000256" key="3">
    <source>
        <dbReference type="ARBA" id="ARBA00022840"/>
    </source>
</evidence>
<dbReference type="Proteomes" id="UP000559117">
    <property type="component" value="Unassembled WGS sequence"/>
</dbReference>
<dbReference type="PROSITE" id="PS50045">
    <property type="entry name" value="SIGMA54_INTERACT_4"/>
    <property type="match status" value="1"/>
</dbReference>
<keyword evidence="1" id="KW-0808">Transferase</keyword>
<dbReference type="PANTHER" id="PTHR32071">
    <property type="entry name" value="TRANSCRIPTIONAL REGULATORY PROTEIN"/>
    <property type="match status" value="1"/>
</dbReference>